<keyword evidence="7" id="KW-0547">Nucleotide-binding</keyword>
<dbReference type="InterPro" id="IPR012340">
    <property type="entry name" value="NA-bd_OB-fold"/>
</dbReference>
<keyword evidence="1 7" id="KW-0806">Transcription termination</keyword>
<comment type="subunit">
    <text evidence="7">Homohexamer. The homohexamer assembles into an open ring structure.</text>
</comment>
<dbReference type="GO" id="GO:0016787">
    <property type="term" value="F:hydrolase activity"/>
    <property type="evidence" value="ECO:0007669"/>
    <property type="project" value="UniProtKB-KW"/>
</dbReference>
<comment type="function">
    <text evidence="7">Facilitates transcription termination by a mechanism that involves Rho binding to the nascent RNA, activation of Rho's RNA-dependent ATPase activity, and release of the mRNA from the DNA template.</text>
</comment>
<dbReference type="GO" id="GO:0005524">
    <property type="term" value="F:ATP binding"/>
    <property type="evidence" value="ECO:0007669"/>
    <property type="project" value="UniProtKB-UniRule"/>
</dbReference>
<dbReference type="InterPro" id="IPR011113">
    <property type="entry name" value="Rho_RNA-bd"/>
</dbReference>
<organism evidence="12 13">
    <name type="scientific">Candidatus Amesbacteria bacterium GW2011_GWA1_48_9</name>
    <dbReference type="NCBI Taxonomy" id="1618355"/>
    <lineage>
        <taxon>Bacteria</taxon>
        <taxon>Candidatus Amesiibacteriota</taxon>
    </lineage>
</organism>
<evidence type="ECO:0000256" key="7">
    <source>
        <dbReference type="HAMAP-Rule" id="MF_01884"/>
    </source>
</evidence>
<evidence type="ECO:0000259" key="11">
    <source>
        <dbReference type="PROSITE" id="PS51856"/>
    </source>
</evidence>
<keyword evidence="3 7" id="KW-0347">Helicase</keyword>
<dbReference type="Proteomes" id="UP000034637">
    <property type="component" value="Unassembled WGS sequence"/>
</dbReference>
<feature type="binding site" evidence="7">
    <location>
        <position position="252"/>
    </location>
    <ligand>
        <name>ATP</name>
        <dbReference type="ChEBI" id="CHEBI:30616"/>
    </ligand>
</feature>
<evidence type="ECO:0000313" key="13">
    <source>
        <dbReference type="Proteomes" id="UP000034637"/>
    </source>
</evidence>
<dbReference type="GO" id="GO:0003723">
    <property type="term" value="F:RNA binding"/>
    <property type="evidence" value="ECO:0007669"/>
    <property type="project" value="UniProtKB-UniRule"/>
</dbReference>
<dbReference type="InterPro" id="IPR011129">
    <property type="entry name" value="CSD"/>
</dbReference>
<evidence type="ECO:0000256" key="9">
    <source>
        <dbReference type="PROSITE-ProRule" id="PRU01203"/>
    </source>
</evidence>
<dbReference type="NCBIfam" id="NF006886">
    <property type="entry name" value="PRK09376.1"/>
    <property type="match status" value="1"/>
</dbReference>
<protein>
    <recommendedName>
        <fullName evidence="7 8">Transcription termination factor Rho</fullName>
        <ecNumber evidence="7 8">3.6.4.-</ecNumber>
    </recommendedName>
    <alternativeName>
        <fullName evidence="7">ATP-dependent helicase Rho</fullName>
    </alternativeName>
</protein>
<feature type="region of interest" description="Disordered" evidence="10">
    <location>
        <begin position="1"/>
        <end position="27"/>
    </location>
</feature>
<dbReference type="InterPro" id="IPR004665">
    <property type="entry name" value="Term_rho"/>
</dbReference>
<gene>
    <name evidence="7" type="primary">rho</name>
    <name evidence="12" type="ORF">UY33_C0021G0013</name>
</gene>
<sequence length="514" mass="56985">MADDQVDMTSGPGPVSESGAVPGSGVRSVMRPGVVRVIGRVAPRAAGPRPVGVRQVRPYSPRPAFGPAGGPTNGQGNFDGVVDDRVIPDAGLPTEFVEGFLDITPDGHGYLRPRMIPSSKDVYISASQVRRFNLRPGDMVGGQAREPKENERFWGLLKVEKVNGLPAEEAANRPDFDAMTAVFPEGQLRLETEPEILSTRIIDLIAPIGKGQRGLIVAQPKAGKTWLLREIAAALSKNYPDMHLMAVLIGERPEEVTEITRSLKGEVAASHFDEPPLEQVRIAELALERAKRLVELKKDVFVLLDSITRLARAYNMISPDSGKTLSGGFSAAAIYPAKKAFGAARKFEEGGSLTILGTCLVDTGSRQDDLVYEEFKGTGNMELHLDRRLADRRIFPSFDLLKSGTRGEEKLLGDRLEKGIQLRRMLDLLDVDERTELMIAKMKKTKSNDEFLHPYHYEAIYSRLLLRLSRPDRPPDSNLLNSPAFPYGLQNEYLLYLLPYQRQLWPRSLYSDFP</sequence>
<dbReference type="InterPro" id="IPR000194">
    <property type="entry name" value="ATPase_F1/V1/A1_a/bsu_nucl-bd"/>
</dbReference>
<dbReference type="PROSITE" id="PS51856">
    <property type="entry name" value="RHO_RNA_BD"/>
    <property type="match status" value="1"/>
</dbReference>
<evidence type="ECO:0000256" key="1">
    <source>
        <dbReference type="ARBA" id="ARBA00022472"/>
    </source>
</evidence>
<dbReference type="PANTHER" id="PTHR46425">
    <property type="entry name" value="TRANSCRIPTION TERMINATION FACTOR RHO"/>
    <property type="match status" value="1"/>
</dbReference>
<dbReference type="Pfam" id="PF07497">
    <property type="entry name" value="Rho_RNA_bind"/>
    <property type="match status" value="1"/>
</dbReference>
<dbReference type="SMART" id="SM00382">
    <property type="entry name" value="AAA"/>
    <property type="match status" value="1"/>
</dbReference>
<dbReference type="EMBL" id="LCPP01000021">
    <property type="protein sequence ID" value="KKU99833.1"/>
    <property type="molecule type" value="Genomic_DNA"/>
</dbReference>
<dbReference type="GO" id="GO:0006353">
    <property type="term" value="P:DNA-templated transcription termination"/>
    <property type="evidence" value="ECO:0007669"/>
    <property type="project" value="UniProtKB-UniRule"/>
</dbReference>
<keyword evidence="4 7" id="KW-0694">RNA-binding</keyword>
<evidence type="ECO:0000256" key="6">
    <source>
        <dbReference type="ARBA" id="ARBA00023163"/>
    </source>
</evidence>
<keyword evidence="5 7" id="KW-0805">Transcription regulation</keyword>
<name>A0A0G1XBA8_9BACT</name>
<reference evidence="12 13" key="1">
    <citation type="journal article" date="2015" name="Nature">
        <title>rRNA introns, odd ribosomes, and small enigmatic genomes across a large radiation of phyla.</title>
        <authorList>
            <person name="Brown C.T."/>
            <person name="Hug L.A."/>
            <person name="Thomas B.C."/>
            <person name="Sharon I."/>
            <person name="Castelle C.J."/>
            <person name="Singh A."/>
            <person name="Wilkins M.J."/>
            <person name="Williams K.H."/>
            <person name="Banfield J.F."/>
        </authorList>
    </citation>
    <scope>NUCLEOTIDE SEQUENCE [LARGE SCALE GENOMIC DNA]</scope>
</reference>
<dbReference type="PATRIC" id="fig|1618355.3.peg.672"/>
<dbReference type="PANTHER" id="PTHR46425:SF1">
    <property type="entry name" value="TRANSCRIPTION TERMINATION FACTOR RHO"/>
    <property type="match status" value="1"/>
</dbReference>
<dbReference type="HAMAP" id="MF_01884">
    <property type="entry name" value="Rho"/>
    <property type="match status" value="1"/>
</dbReference>
<proteinExistence type="inferred from homology"/>
<dbReference type="InterPro" id="IPR027417">
    <property type="entry name" value="P-loop_NTPase"/>
</dbReference>
<comment type="caution">
    <text evidence="12">The sequence shown here is derived from an EMBL/GenBank/DDBJ whole genome shotgun (WGS) entry which is preliminary data.</text>
</comment>
<comment type="similarity">
    <text evidence="7 9">Belongs to the Rho family.</text>
</comment>
<dbReference type="CDD" id="cd04459">
    <property type="entry name" value="Rho_CSD"/>
    <property type="match status" value="1"/>
</dbReference>
<dbReference type="GO" id="GO:0004386">
    <property type="term" value="F:helicase activity"/>
    <property type="evidence" value="ECO:0007669"/>
    <property type="project" value="UniProtKB-UniRule"/>
</dbReference>
<dbReference type="Gene3D" id="2.40.50.140">
    <property type="entry name" value="Nucleic acid-binding proteins"/>
    <property type="match status" value="1"/>
</dbReference>
<accession>A0A0G1XBA8</accession>
<keyword evidence="7" id="KW-0067">ATP-binding</keyword>
<evidence type="ECO:0000256" key="4">
    <source>
        <dbReference type="ARBA" id="ARBA00022884"/>
    </source>
</evidence>
<dbReference type="SUPFAM" id="SSF52540">
    <property type="entry name" value="P-loop containing nucleoside triphosphate hydrolases"/>
    <property type="match status" value="1"/>
</dbReference>
<dbReference type="NCBIfam" id="TIGR00767">
    <property type="entry name" value="rho"/>
    <property type="match status" value="1"/>
</dbReference>
<evidence type="ECO:0000256" key="2">
    <source>
        <dbReference type="ARBA" id="ARBA00022801"/>
    </source>
</evidence>
<dbReference type="SMART" id="SM00357">
    <property type="entry name" value="CSP"/>
    <property type="match status" value="1"/>
</dbReference>
<feature type="binding site" evidence="7">
    <location>
        <begin position="209"/>
        <end position="214"/>
    </location>
    <ligand>
        <name>ATP</name>
        <dbReference type="ChEBI" id="CHEBI:30616"/>
    </ligand>
</feature>
<keyword evidence="2 7" id="KW-0378">Hydrolase</keyword>
<dbReference type="SUPFAM" id="SSF50249">
    <property type="entry name" value="Nucleic acid-binding proteins"/>
    <property type="match status" value="1"/>
</dbReference>
<dbReference type="Pfam" id="PF00006">
    <property type="entry name" value="ATP-synt_ab"/>
    <property type="match status" value="1"/>
</dbReference>
<feature type="binding site" evidence="7">
    <location>
        <begin position="221"/>
        <end position="226"/>
    </location>
    <ligand>
        <name>ATP</name>
        <dbReference type="ChEBI" id="CHEBI:30616"/>
    </ligand>
</feature>
<evidence type="ECO:0000256" key="3">
    <source>
        <dbReference type="ARBA" id="ARBA00022806"/>
    </source>
</evidence>
<feature type="domain" description="Rho RNA-BD" evidence="11">
    <location>
        <begin position="94"/>
        <end position="166"/>
    </location>
</feature>
<feature type="region of interest" description="Disordered" evidence="10">
    <location>
        <begin position="46"/>
        <end position="72"/>
    </location>
</feature>
<evidence type="ECO:0000256" key="8">
    <source>
        <dbReference type="NCBIfam" id="TIGR00767"/>
    </source>
</evidence>
<keyword evidence="6 7" id="KW-0804">Transcription</keyword>
<dbReference type="InterPro" id="IPR003593">
    <property type="entry name" value="AAA+_ATPase"/>
</dbReference>
<evidence type="ECO:0000256" key="5">
    <source>
        <dbReference type="ARBA" id="ARBA00023015"/>
    </source>
</evidence>
<comment type="caution">
    <text evidence="7">Lacks conserved residue(s) required for the propagation of feature annotation.</text>
</comment>
<dbReference type="GO" id="GO:0008186">
    <property type="term" value="F:ATP-dependent activity, acting on RNA"/>
    <property type="evidence" value="ECO:0007669"/>
    <property type="project" value="UniProtKB-UniRule"/>
</dbReference>
<evidence type="ECO:0000313" key="12">
    <source>
        <dbReference type="EMBL" id="KKU99833.1"/>
    </source>
</evidence>
<evidence type="ECO:0000256" key="10">
    <source>
        <dbReference type="SAM" id="MobiDB-lite"/>
    </source>
</evidence>
<dbReference type="EC" id="3.6.4.-" evidence="7 8"/>
<dbReference type="AlphaFoldDB" id="A0A0G1XBA8"/>
<dbReference type="Gene3D" id="3.40.50.300">
    <property type="entry name" value="P-loop containing nucleotide triphosphate hydrolases"/>
    <property type="match status" value="1"/>
</dbReference>